<gene>
    <name evidence="3" type="ORF">R3P38DRAFT_2519563</name>
</gene>
<name>A0AAW0C311_9AGAR</name>
<dbReference type="InterPro" id="IPR029047">
    <property type="entry name" value="HSP70_peptide-bd_sf"/>
</dbReference>
<evidence type="ECO:0000256" key="1">
    <source>
        <dbReference type="ARBA" id="ARBA00022741"/>
    </source>
</evidence>
<dbReference type="Gene3D" id="2.60.34.10">
    <property type="entry name" value="Substrate Binding Domain Of DNAk, Chain A, domain 1"/>
    <property type="match status" value="1"/>
</dbReference>
<evidence type="ECO:0000313" key="3">
    <source>
        <dbReference type="EMBL" id="KAK7033724.1"/>
    </source>
</evidence>
<dbReference type="AlphaFoldDB" id="A0AAW0C311"/>
<accession>A0AAW0C311</accession>
<dbReference type="SUPFAM" id="SSF100920">
    <property type="entry name" value="Heat shock protein 70kD (HSP70), peptide-binding domain"/>
    <property type="match status" value="1"/>
</dbReference>
<dbReference type="GO" id="GO:0140662">
    <property type="term" value="F:ATP-dependent protein folding chaperone"/>
    <property type="evidence" value="ECO:0007669"/>
    <property type="project" value="InterPro"/>
</dbReference>
<protein>
    <submittedName>
        <fullName evidence="3">Uncharacterized protein</fullName>
    </submittedName>
</protein>
<dbReference type="InterPro" id="IPR013126">
    <property type="entry name" value="Hsp_70_fam"/>
</dbReference>
<comment type="caution">
    <text evidence="3">The sequence shown here is derived from an EMBL/GenBank/DDBJ whole genome shotgun (WGS) entry which is preliminary data.</text>
</comment>
<keyword evidence="2" id="KW-0067">ATP-binding</keyword>
<keyword evidence="1" id="KW-0547">Nucleotide-binding</keyword>
<dbReference type="Proteomes" id="UP001362999">
    <property type="component" value="Unassembled WGS sequence"/>
</dbReference>
<feature type="non-terminal residue" evidence="3">
    <location>
        <position position="1"/>
    </location>
</feature>
<keyword evidence="4" id="KW-1185">Reference proteome</keyword>
<dbReference type="EMBL" id="JAWWNJ010000022">
    <property type="protein sequence ID" value="KAK7033724.1"/>
    <property type="molecule type" value="Genomic_DNA"/>
</dbReference>
<proteinExistence type="predicted"/>
<organism evidence="3 4">
    <name type="scientific">Favolaschia claudopus</name>
    <dbReference type="NCBI Taxonomy" id="2862362"/>
    <lineage>
        <taxon>Eukaryota</taxon>
        <taxon>Fungi</taxon>
        <taxon>Dikarya</taxon>
        <taxon>Basidiomycota</taxon>
        <taxon>Agaricomycotina</taxon>
        <taxon>Agaricomycetes</taxon>
        <taxon>Agaricomycetidae</taxon>
        <taxon>Agaricales</taxon>
        <taxon>Marasmiineae</taxon>
        <taxon>Mycenaceae</taxon>
        <taxon>Favolaschia</taxon>
    </lineage>
</organism>
<dbReference type="Pfam" id="PF00012">
    <property type="entry name" value="HSP70"/>
    <property type="match status" value="1"/>
</dbReference>
<dbReference type="GO" id="GO:0005524">
    <property type="term" value="F:ATP binding"/>
    <property type="evidence" value="ECO:0007669"/>
    <property type="project" value="UniProtKB-KW"/>
</dbReference>
<evidence type="ECO:0000256" key="2">
    <source>
        <dbReference type="ARBA" id="ARBA00022840"/>
    </source>
</evidence>
<reference evidence="3 4" key="1">
    <citation type="journal article" date="2024" name="J Genomics">
        <title>Draft genome sequencing and assembly of Favolaschia claudopus CIRM-BRFM 2984 isolated from oak limbs.</title>
        <authorList>
            <person name="Navarro D."/>
            <person name="Drula E."/>
            <person name="Chaduli D."/>
            <person name="Cazenave R."/>
            <person name="Ahrendt S."/>
            <person name="Wang J."/>
            <person name="Lipzen A."/>
            <person name="Daum C."/>
            <person name="Barry K."/>
            <person name="Grigoriev I.V."/>
            <person name="Favel A."/>
            <person name="Rosso M.N."/>
            <person name="Martin F."/>
        </authorList>
    </citation>
    <scope>NUCLEOTIDE SEQUENCE [LARGE SCALE GENOMIC DNA]</scope>
    <source>
        <strain evidence="3 4">CIRM-BRFM 2984</strain>
    </source>
</reference>
<evidence type="ECO:0000313" key="4">
    <source>
        <dbReference type="Proteomes" id="UP001362999"/>
    </source>
</evidence>
<sequence length="65" mass="6980">LLGKFELFGIPSAPCAVFQAEATFDIDANGIFNVSASDKTTGLAGITVRVVWPISHWGPVQNYKL</sequence>